<comment type="caution">
    <text evidence="5">The sequence shown here is derived from an EMBL/GenBank/DDBJ whole genome shotgun (WGS) entry which is preliminary data.</text>
</comment>
<evidence type="ECO:0000256" key="1">
    <source>
        <dbReference type="ARBA" id="ARBA00022679"/>
    </source>
</evidence>
<evidence type="ECO:0000313" key="5">
    <source>
        <dbReference type="EMBL" id="OWQ90663.1"/>
    </source>
</evidence>
<evidence type="ECO:0000313" key="6">
    <source>
        <dbReference type="Proteomes" id="UP000197468"/>
    </source>
</evidence>
<protein>
    <submittedName>
        <fullName evidence="5">3-oxoacyl-ACP synthase</fullName>
    </submittedName>
</protein>
<dbReference type="InterPro" id="IPR016039">
    <property type="entry name" value="Thiolase-like"/>
</dbReference>
<dbReference type="OrthoDB" id="9815506at2"/>
<sequence length="367" mass="38764">MISQRLAVRGTGIAMPGAPVSNADLVRFFERSASGQLSAFVGSLADELGVLRRHLCRDLVSNFEVPRAGDTNPELSARAVTAALADAELQIDDIDVLIGHTTSPHTLLPPNTSWTADQLGFTGQYMELRQACTGFANALTIASAMLQSGAADRVCIVGSETGSVFYDVQEALRDRSQLVTAAQMGDGAGAVILSRQADAPTAGSIDHVYFGNLGQHKPTAFSLVTGGSSQPYVAETPGPRGFYNAYSLARDSGLELFQKGFEALASVGLDGATVRRFLPHQANGRMGMVLSPLLGIDESRFHNHAVKYGNTGSASTWIGLHSVRSEHLLRPGEVLGVLGAEATKFMFGGFAYFEGQRAPSTSLAMAA</sequence>
<dbReference type="Gene3D" id="3.40.47.10">
    <property type="match status" value="2"/>
</dbReference>
<dbReference type="AlphaFoldDB" id="A0A246JDE5"/>
<organism evidence="5 6">
    <name type="scientific">Roseateles aquatilis</name>
    <dbReference type="NCBI Taxonomy" id="431061"/>
    <lineage>
        <taxon>Bacteria</taxon>
        <taxon>Pseudomonadati</taxon>
        <taxon>Pseudomonadota</taxon>
        <taxon>Betaproteobacteria</taxon>
        <taxon>Burkholderiales</taxon>
        <taxon>Sphaerotilaceae</taxon>
        <taxon>Roseateles</taxon>
    </lineage>
</organism>
<dbReference type="GO" id="GO:0004315">
    <property type="term" value="F:3-oxoacyl-[acyl-carrier-protein] synthase activity"/>
    <property type="evidence" value="ECO:0007669"/>
    <property type="project" value="InterPro"/>
</dbReference>
<feature type="domain" description="Beta-ketoacyl-[acyl-carrier-protein] synthase III N-terminal" evidence="4">
    <location>
        <begin position="127"/>
        <end position="201"/>
    </location>
</feature>
<name>A0A246JDE5_9BURK</name>
<dbReference type="EMBL" id="NIOF01000004">
    <property type="protein sequence ID" value="OWQ90663.1"/>
    <property type="molecule type" value="Genomic_DNA"/>
</dbReference>
<feature type="domain" description="Beta-ketoacyl-[acyl-carrier-protein] synthase III C-terminal" evidence="3">
    <location>
        <begin position="265"/>
        <end position="339"/>
    </location>
</feature>
<accession>A0A246JDE5</accession>
<dbReference type="Pfam" id="PF08541">
    <property type="entry name" value="ACP_syn_III_C"/>
    <property type="match status" value="1"/>
</dbReference>
<gene>
    <name evidence="5" type="ORF">CDN99_10725</name>
</gene>
<evidence type="ECO:0000259" key="3">
    <source>
        <dbReference type="Pfam" id="PF08541"/>
    </source>
</evidence>
<dbReference type="GO" id="GO:0006633">
    <property type="term" value="P:fatty acid biosynthetic process"/>
    <property type="evidence" value="ECO:0007669"/>
    <property type="project" value="InterPro"/>
</dbReference>
<keyword evidence="2" id="KW-0012">Acyltransferase</keyword>
<evidence type="ECO:0000259" key="4">
    <source>
        <dbReference type="Pfam" id="PF08545"/>
    </source>
</evidence>
<dbReference type="Proteomes" id="UP000197468">
    <property type="component" value="Unassembled WGS sequence"/>
</dbReference>
<evidence type="ECO:0000256" key="2">
    <source>
        <dbReference type="ARBA" id="ARBA00023315"/>
    </source>
</evidence>
<dbReference type="SUPFAM" id="SSF53901">
    <property type="entry name" value="Thiolase-like"/>
    <property type="match status" value="2"/>
</dbReference>
<dbReference type="PANTHER" id="PTHR34069:SF2">
    <property type="entry name" value="BETA-KETOACYL-[ACYL-CARRIER-PROTEIN] SYNTHASE III"/>
    <property type="match status" value="1"/>
</dbReference>
<proteinExistence type="predicted"/>
<dbReference type="InterPro" id="IPR013747">
    <property type="entry name" value="ACP_syn_III_C"/>
</dbReference>
<keyword evidence="6" id="KW-1185">Reference proteome</keyword>
<dbReference type="RefSeq" id="WP_088384870.1">
    <property type="nucleotide sequence ID" value="NZ_NIOF01000004.1"/>
</dbReference>
<dbReference type="Pfam" id="PF08545">
    <property type="entry name" value="ACP_syn_III"/>
    <property type="match status" value="1"/>
</dbReference>
<dbReference type="PANTHER" id="PTHR34069">
    <property type="entry name" value="3-OXOACYL-[ACYL-CARRIER-PROTEIN] SYNTHASE 3"/>
    <property type="match status" value="1"/>
</dbReference>
<dbReference type="GO" id="GO:0044550">
    <property type="term" value="P:secondary metabolite biosynthetic process"/>
    <property type="evidence" value="ECO:0007669"/>
    <property type="project" value="TreeGrafter"/>
</dbReference>
<keyword evidence="1" id="KW-0808">Transferase</keyword>
<reference evidence="5 6" key="1">
    <citation type="journal article" date="2008" name="Int. J. Syst. Evol. Microbiol.">
        <title>Description of Roseateles aquatilis sp. nov. and Roseateles terrae sp. nov., in the class Betaproteobacteria, and emended description of the genus Roseateles.</title>
        <authorList>
            <person name="Gomila M."/>
            <person name="Bowien B."/>
            <person name="Falsen E."/>
            <person name="Moore E.R."/>
            <person name="Lalucat J."/>
        </authorList>
    </citation>
    <scope>NUCLEOTIDE SEQUENCE [LARGE SCALE GENOMIC DNA]</scope>
    <source>
        <strain evidence="5 6">CCUG 48205</strain>
    </source>
</reference>
<dbReference type="InterPro" id="IPR013751">
    <property type="entry name" value="ACP_syn_III_N"/>
</dbReference>